<dbReference type="Proteomes" id="UP000000379">
    <property type="component" value="Chromosome"/>
</dbReference>
<comment type="catalytic activity">
    <reaction evidence="9 10">
        <text>Release of signal peptides from bacterial membrane prolipoproteins. Hydrolyzes -Xaa-Yaa-Zaa-|-(S,diacylglyceryl)Cys-, in which Xaa is hydrophobic (preferably Leu), and Yaa (Ala or Ser) and Zaa (Gly or Ala) have small, neutral side chains.</text>
        <dbReference type="EC" id="3.4.23.36"/>
    </reaction>
</comment>
<dbReference type="AlphaFoldDB" id="D7CRN4"/>
<feature type="transmembrane region" description="Helical" evidence="9">
    <location>
        <begin position="128"/>
        <end position="147"/>
    </location>
</feature>
<evidence type="ECO:0000256" key="5">
    <source>
        <dbReference type="ARBA" id="ARBA00022750"/>
    </source>
</evidence>
<dbReference type="HOGENOM" id="CLU_083252_4_3_0"/>
<reference evidence="13 14" key="2">
    <citation type="journal article" date="2011" name="Stand. Genomic Sci.">
        <title>Complete genome sequence of Truepera radiovictrix type strain (RQ-24).</title>
        <authorList>
            <person name="Ivanova N."/>
            <person name="Rohde C."/>
            <person name="Munk C."/>
            <person name="Nolan M."/>
            <person name="Lucas S."/>
            <person name="Del Rio T.G."/>
            <person name="Tice H."/>
            <person name="Deshpande S."/>
            <person name="Cheng J.F."/>
            <person name="Tapia R."/>
            <person name="Han C."/>
            <person name="Goodwin L."/>
            <person name="Pitluck S."/>
            <person name="Liolios K."/>
            <person name="Mavromatis K."/>
            <person name="Mikhailova N."/>
            <person name="Pati A."/>
            <person name="Chen A."/>
            <person name="Palaniappan K."/>
            <person name="Land M."/>
            <person name="Hauser L."/>
            <person name="Chang Y.J."/>
            <person name="Jeffries C.D."/>
            <person name="Brambilla E."/>
            <person name="Rohde M."/>
            <person name="Goker M."/>
            <person name="Tindall B.J."/>
            <person name="Woyke T."/>
            <person name="Bristow J."/>
            <person name="Eisen J.A."/>
            <person name="Markowitz V."/>
            <person name="Hugenholtz P."/>
            <person name="Kyrpides N.C."/>
            <person name="Klenk H.P."/>
            <person name="Lapidus A."/>
        </authorList>
    </citation>
    <scope>NUCLEOTIDE SEQUENCE [LARGE SCALE GENOMIC DNA]</scope>
    <source>
        <strain evidence="14">DSM 17093 / CIP 108686 / LMG 22925 / RQ-24</strain>
    </source>
</reference>
<dbReference type="PANTHER" id="PTHR33695:SF1">
    <property type="entry name" value="LIPOPROTEIN SIGNAL PEPTIDASE"/>
    <property type="match status" value="1"/>
</dbReference>
<keyword evidence="2 9" id="KW-1003">Cell membrane</keyword>
<comment type="pathway">
    <text evidence="9">Protein modification; lipoprotein biosynthesis (signal peptide cleavage).</text>
</comment>
<evidence type="ECO:0000313" key="13">
    <source>
        <dbReference type="EMBL" id="ADI13524.1"/>
    </source>
</evidence>
<keyword evidence="5 9" id="KW-0064">Aspartyl protease</keyword>
<dbReference type="PANTHER" id="PTHR33695">
    <property type="entry name" value="LIPOPROTEIN SIGNAL PEPTIDASE"/>
    <property type="match status" value="1"/>
</dbReference>
<dbReference type="RefSeq" id="WP_013176904.1">
    <property type="nucleotide sequence ID" value="NC_014221.1"/>
</dbReference>
<proteinExistence type="inferred from homology"/>
<keyword evidence="3 9" id="KW-0645">Protease</keyword>
<dbReference type="eggNOG" id="COG0597">
    <property type="taxonomic scope" value="Bacteria"/>
</dbReference>
<evidence type="ECO:0000256" key="4">
    <source>
        <dbReference type="ARBA" id="ARBA00022692"/>
    </source>
</evidence>
<feature type="transmembrane region" description="Helical" evidence="9">
    <location>
        <begin position="59"/>
        <end position="77"/>
    </location>
</feature>
<dbReference type="EMBL" id="CP002049">
    <property type="protein sequence ID" value="ADI13524.1"/>
    <property type="molecule type" value="Genomic_DNA"/>
</dbReference>
<keyword evidence="7 9" id="KW-1133">Transmembrane helix</keyword>
<dbReference type="STRING" id="649638.Trad_0385"/>
<evidence type="ECO:0000256" key="2">
    <source>
        <dbReference type="ARBA" id="ARBA00022475"/>
    </source>
</evidence>
<keyword evidence="13" id="KW-0449">Lipoprotein</keyword>
<evidence type="ECO:0000256" key="1">
    <source>
        <dbReference type="ARBA" id="ARBA00006139"/>
    </source>
</evidence>
<dbReference type="EC" id="3.4.23.36" evidence="9"/>
<name>D7CRN4_TRURR</name>
<dbReference type="PROSITE" id="PS00855">
    <property type="entry name" value="SPASE_II"/>
    <property type="match status" value="1"/>
</dbReference>
<dbReference type="InterPro" id="IPR001872">
    <property type="entry name" value="Peptidase_A8"/>
</dbReference>
<dbReference type="OrthoDB" id="9810259at2"/>
<comment type="similarity">
    <text evidence="1 9 11">Belongs to the peptidase A8 family.</text>
</comment>
<dbReference type="HAMAP" id="MF_00161">
    <property type="entry name" value="LspA"/>
    <property type="match status" value="1"/>
</dbReference>
<accession>D7CRN4</accession>
<reference evidence="14" key="1">
    <citation type="submission" date="2010-05" db="EMBL/GenBank/DDBJ databases">
        <title>The complete genome of Truepera radiovictris DSM 17093.</title>
        <authorList>
            <consortium name="US DOE Joint Genome Institute (JGI-PGF)"/>
            <person name="Lucas S."/>
            <person name="Copeland A."/>
            <person name="Lapidus A."/>
            <person name="Glavina del Rio T."/>
            <person name="Dalin E."/>
            <person name="Tice H."/>
            <person name="Bruce D."/>
            <person name="Goodwin L."/>
            <person name="Pitluck S."/>
            <person name="Kyrpides N."/>
            <person name="Mavromatis K."/>
            <person name="Ovchinnikova G."/>
            <person name="Munk A.C."/>
            <person name="Detter J.C."/>
            <person name="Han C."/>
            <person name="Tapia R."/>
            <person name="Land M."/>
            <person name="Hauser L."/>
            <person name="Markowitz V."/>
            <person name="Cheng J.-F."/>
            <person name="Hugenholtz P."/>
            <person name="Woyke T."/>
            <person name="Wu D."/>
            <person name="Tindall B."/>
            <person name="Pomrenke H.G."/>
            <person name="Brambilla E."/>
            <person name="Klenk H.-P."/>
            <person name="Eisen J.A."/>
        </authorList>
    </citation>
    <scope>NUCLEOTIDE SEQUENCE [LARGE SCALE GENOMIC DNA]</scope>
    <source>
        <strain evidence="14">DSM 17093 / CIP 108686 / LMG 22925 / RQ-24</strain>
    </source>
</reference>
<dbReference type="GO" id="GO:0006508">
    <property type="term" value="P:proteolysis"/>
    <property type="evidence" value="ECO:0007669"/>
    <property type="project" value="UniProtKB-KW"/>
</dbReference>
<keyword evidence="4 9" id="KW-0812">Transmembrane</keyword>
<organism evidence="13 14">
    <name type="scientific">Truepera radiovictrix (strain DSM 17093 / CIP 108686 / LMG 22925 / RQ-24)</name>
    <dbReference type="NCBI Taxonomy" id="649638"/>
    <lineage>
        <taxon>Bacteria</taxon>
        <taxon>Thermotogati</taxon>
        <taxon>Deinococcota</taxon>
        <taxon>Deinococci</taxon>
        <taxon>Trueperales</taxon>
        <taxon>Trueperaceae</taxon>
        <taxon>Truepera</taxon>
    </lineage>
</organism>
<keyword evidence="8 9" id="KW-0472">Membrane</keyword>
<keyword evidence="6 9" id="KW-0378">Hydrolase</keyword>
<dbReference type="GO" id="GO:0004190">
    <property type="term" value="F:aspartic-type endopeptidase activity"/>
    <property type="evidence" value="ECO:0007669"/>
    <property type="project" value="UniProtKB-UniRule"/>
</dbReference>
<comment type="caution">
    <text evidence="9">Lacks conserved residue(s) required for the propagation of feature annotation.</text>
</comment>
<evidence type="ECO:0000256" key="9">
    <source>
        <dbReference type="HAMAP-Rule" id="MF_00161"/>
    </source>
</evidence>
<dbReference type="Pfam" id="PF01252">
    <property type="entry name" value="Peptidase_A8"/>
    <property type="match status" value="1"/>
</dbReference>
<evidence type="ECO:0000256" key="10">
    <source>
        <dbReference type="RuleBase" id="RU000594"/>
    </source>
</evidence>
<evidence type="ECO:0000256" key="12">
    <source>
        <dbReference type="SAM" id="MobiDB-lite"/>
    </source>
</evidence>
<dbReference type="NCBIfam" id="TIGR00077">
    <property type="entry name" value="lspA"/>
    <property type="match status" value="1"/>
</dbReference>
<gene>
    <name evidence="9" type="primary">lspA</name>
    <name evidence="13" type="ordered locus">Trad_0385</name>
</gene>
<sequence length="173" mass="18472">MYLLVAAALVALDQLTKVWAANTFPLGGPGVPIGLGFHFTYTRNIGAAFGILQHGPTTTLLLGVLSAAVSLALLIYLLRRAPTLSRLQLSAFTLILAGAVGNMIDRFYLGYVRDFIHFHLPNFNFPVFNVADMCVVIGAGLLILASLTEGSHEGQPRAAPPDELGGTRPEADR</sequence>
<evidence type="ECO:0000313" key="14">
    <source>
        <dbReference type="Proteomes" id="UP000000379"/>
    </source>
</evidence>
<dbReference type="KEGG" id="tra:Trad_0385"/>
<feature type="region of interest" description="Disordered" evidence="12">
    <location>
        <begin position="151"/>
        <end position="173"/>
    </location>
</feature>
<feature type="active site" evidence="9">
    <location>
        <position position="132"/>
    </location>
</feature>
<evidence type="ECO:0000256" key="11">
    <source>
        <dbReference type="RuleBase" id="RU004181"/>
    </source>
</evidence>
<dbReference type="GO" id="GO:0005886">
    <property type="term" value="C:plasma membrane"/>
    <property type="evidence" value="ECO:0007669"/>
    <property type="project" value="UniProtKB-SubCell"/>
</dbReference>
<dbReference type="UniPathway" id="UPA00665"/>
<feature type="transmembrane region" description="Helical" evidence="9">
    <location>
        <begin position="89"/>
        <end position="108"/>
    </location>
</feature>
<comment type="subcellular location">
    <subcellularLocation>
        <location evidence="9">Cell membrane</location>
        <topology evidence="9">Multi-pass membrane protein</topology>
    </subcellularLocation>
</comment>
<protein>
    <recommendedName>
        <fullName evidence="9">Lipoprotein signal peptidase</fullName>
        <ecNumber evidence="9">3.4.23.36</ecNumber>
    </recommendedName>
    <alternativeName>
        <fullName evidence="9">Prolipoprotein signal peptidase</fullName>
    </alternativeName>
    <alternativeName>
        <fullName evidence="9">Signal peptidase II</fullName>
        <shortName evidence="9">SPase II</shortName>
    </alternativeName>
</protein>
<dbReference type="PRINTS" id="PR00781">
    <property type="entry name" value="LIPOSIGPTASE"/>
</dbReference>
<evidence type="ECO:0000256" key="8">
    <source>
        <dbReference type="ARBA" id="ARBA00023136"/>
    </source>
</evidence>
<evidence type="ECO:0000256" key="7">
    <source>
        <dbReference type="ARBA" id="ARBA00022989"/>
    </source>
</evidence>
<evidence type="ECO:0000256" key="3">
    <source>
        <dbReference type="ARBA" id="ARBA00022670"/>
    </source>
</evidence>
<keyword evidence="14" id="KW-1185">Reference proteome</keyword>
<feature type="active site" evidence="9">
    <location>
        <position position="114"/>
    </location>
</feature>
<comment type="function">
    <text evidence="9 10">This protein specifically catalyzes the removal of signal peptides from prolipoproteins.</text>
</comment>
<evidence type="ECO:0000256" key="6">
    <source>
        <dbReference type="ARBA" id="ARBA00022801"/>
    </source>
</evidence>